<sequence>MQVIKGVNFPSYVFASLVAGYVMMGVDIMLEGFLGLFGSYRQYVEIVSYTGLFRGYEDLAMVIGHTFNSMIFAIFFVTPQVYHRLPSPWGAVKGLFFGICWHALALAFLVITSLLGARMSELMLPHHLHQHLTLLLLHVVWGVTLGALYNLKDDNDSYTRESKT</sequence>
<organism evidence="2 3">
    <name type="scientific">Thermocrinis albus (strain DSM 14484 / JCM 11386 / HI 11/12)</name>
    <dbReference type="NCBI Taxonomy" id="638303"/>
    <lineage>
        <taxon>Bacteria</taxon>
        <taxon>Pseudomonadati</taxon>
        <taxon>Aquificota</taxon>
        <taxon>Aquificia</taxon>
        <taxon>Aquificales</taxon>
        <taxon>Aquificaceae</taxon>
        <taxon>Thermocrinis</taxon>
    </lineage>
</organism>
<protein>
    <submittedName>
        <fullName evidence="2">Uncharacterized protein</fullName>
    </submittedName>
</protein>
<dbReference type="AlphaFoldDB" id="D3SNT6"/>
<keyword evidence="1" id="KW-1133">Transmembrane helix</keyword>
<feature type="transmembrane region" description="Helical" evidence="1">
    <location>
        <begin position="59"/>
        <end position="82"/>
    </location>
</feature>
<accession>D3SNT6</accession>
<keyword evidence="1" id="KW-0472">Membrane</keyword>
<proteinExistence type="predicted"/>
<dbReference type="Proteomes" id="UP000002043">
    <property type="component" value="Chromosome"/>
</dbReference>
<keyword evidence="1" id="KW-0812">Transmembrane</keyword>
<evidence type="ECO:0000256" key="1">
    <source>
        <dbReference type="SAM" id="Phobius"/>
    </source>
</evidence>
<reference evidence="3" key="1">
    <citation type="journal article" date="2010" name="Stand. Genomic Sci.">
        <title>Complete genome sequence of Thermocrinis albus type strain (HI 11/12T).</title>
        <authorList>
            <person name="Wirth R."/>
            <person name="Sikorski J."/>
            <person name="Brambilla E."/>
            <person name="Misra M."/>
            <person name="Lapidus A."/>
            <person name="Copeland A."/>
            <person name="Nolan M."/>
            <person name="Lucas S."/>
            <person name="Chen F."/>
            <person name="Tice H."/>
            <person name="Cheng J.F."/>
            <person name="Han C."/>
            <person name="Detter J.C."/>
            <person name="Tapia R."/>
            <person name="Bruce D."/>
            <person name="Goodwin L."/>
            <person name="Pitluck S."/>
            <person name="Pati A."/>
            <person name="Anderson I."/>
            <person name="Ivanova N."/>
            <person name="Mavromatis K."/>
            <person name="Mikhailova N."/>
            <person name="Chen A."/>
            <person name="Palaniappan K."/>
            <person name="Bilek Y."/>
            <person name="Hader T."/>
            <person name="Land M."/>
            <person name="Hauser L."/>
            <person name="Chang Y.J."/>
            <person name="Jeffries C.D."/>
            <person name="Tindall B.J."/>
            <person name="Rohde M."/>
            <person name="Goker M."/>
            <person name="Bristow J."/>
            <person name="Eisen J.A."/>
            <person name="Markowitz V."/>
            <person name="Hugenholtz P."/>
            <person name="Kyrpides N.C."/>
            <person name="Klenk H.P."/>
        </authorList>
    </citation>
    <scope>NUCLEOTIDE SEQUENCE [LARGE SCALE GENOMIC DNA]</scope>
    <source>
        <strain evidence="3">DSM 14484 / JCM 11386 / HI 11/12</strain>
    </source>
</reference>
<dbReference type="KEGG" id="tal:Thal_0187"/>
<name>D3SNT6_THEAH</name>
<keyword evidence="3" id="KW-1185">Reference proteome</keyword>
<feature type="transmembrane region" description="Helical" evidence="1">
    <location>
        <begin position="128"/>
        <end position="149"/>
    </location>
</feature>
<dbReference type="STRING" id="638303.Thal_0187"/>
<feature type="transmembrane region" description="Helical" evidence="1">
    <location>
        <begin position="12"/>
        <end position="38"/>
    </location>
</feature>
<dbReference type="EMBL" id="CP001931">
    <property type="protein sequence ID" value="ADC88823.1"/>
    <property type="molecule type" value="Genomic_DNA"/>
</dbReference>
<evidence type="ECO:0000313" key="2">
    <source>
        <dbReference type="EMBL" id="ADC88823.1"/>
    </source>
</evidence>
<dbReference type="HOGENOM" id="CLU_137427_0_0_0"/>
<evidence type="ECO:0000313" key="3">
    <source>
        <dbReference type="Proteomes" id="UP000002043"/>
    </source>
</evidence>
<gene>
    <name evidence="2" type="ordered locus">Thal_0187</name>
</gene>
<dbReference type="eggNOG" id="ENOG5034BYM">
    <property type="taxonomic scope" value="Bacteria"/>
</dbReference>
<feature type="transmembrane region" description="Helical" evidence="1">
    <location>
        <begin position="94"/>
        <end position="116"/>
    </location>
</feature>